<comment type="similarity">
    <text evidence="1">Belongs to the PEP-utilizing enzyme family.</text>
</comment>
<feature type="domain" description="Pyruvate phosphate dikinase AMP/ATP-binding" evidence="2">
    <location>
        <begin position="434"/>
        <end position="660"/>
    </location>
</feature>
<dbReference type="SUPFAM" id="SSF56059">
    <property type="entry name" value="Glutathione synthetase ATP-binding domain-like"/>
    <property type="match status" value="1"/>
</dbReference>
<reference evidence="3" key="1">
    <citation type="journal article" date="2015" name="Sci. Rep.">
        <title>Tissue- and time-dependent transcription in Ixodes ricinus salivary glands and midguts when blood feeding on the vertebrate host.</title>
        <authorList>
            <person name="Kotsyfakis M."/>
            <person name="Schwarz A."/>
            <person name="Erhart J."/>
            <person name="Ribeiro J.M."/>
        </authorList>
    </citation>
    <scope>NUCLEOTIDE SEQUENCE</scope>
    <source>
        <tissue evidence="3">Salivary gland and midgut</tissue>
    </source>
</reference>
<evidence type="ECO:0000256" key="1">
    <source>
        <dbReference type="ARBA" id="ARBA00007837"/>
    </source>
</evidence>
<evidence type="ECO:0000313" key="3">
    <source>
        <dbReference type="EMBL" id="JAB71302.1"/>
    </source>
</evidence>
<dbReference type="InterPro" id="IPR002192">
    <property type="entry name" value="PPDK_AMP/ATP-bd"/>
</dbReference>
<sequence>MTLSALGLPSSHHFIAILRALIAFCAVLAWECMELNKRGPSFLLKKAVSRGLSTWRSRFQKRRLDLYDVEARGDPVKLGFLYPELEWELEAPQPEHKIQHHLDEFLCWGCNSSGESLLVWVSREPGGVVRASLRLRDSEGRTWLLPRAAFPDRSSQESRRFSTGRLQVTCLRPMRRWKLTFNGRLREELADGTGVTRHVDLRLFINAGSDVYDHDCDTSAEARALFLANGSWAGLAGDMPRNNAYEQSVNLFGTLSVTGEETVGKELRLWGLRQRMRGLRADCSGSTNHILGTLLNRTVFHVSSEKIRSTTLRRGFVMAPNLFLHAVDDWKGPEEVGGEERLQLRTARHVYDICVEQSNEESSADIAGDSCLEVVHELNLKTGETRGHGVRLVLRRKPSPWKPPAIVSKPQSSKEFQDQRVVCLRDASAWDTRLCGGKASSLAVLSAMVPLSREKFVVPGAVVLTTRAYDDFRDHNKLATCLKELDTYHRLNIDQKKTLSIRICEAVERAEMPPSLVLQLEAQLRTSSRGDRIGSERFAVRSSAVGEDSEEMSCAGQMETFLNVAGPQEVMRCAVKCWASQFRHPALEYKWQHGQPLEAPMAVLVQEMVQSDVAGVLFTCDPVSGDPTRLVINANYGLGESVVSSLAEPDTVTLERSEDGLMTILL</sequence>
<organism evidence="3">
    <name type="scientific">Ixodes ricinus</name>
    <name type="common">Common tick</name>
    <name type="synonym">Acarus ricinus</name>
    <dbReference type="NCBI Taxonomy" id="34613"/>
    <lineage>
        <taxon>Eukaryota</taxon>
        <taxon>Metazoa</taxon>
        <taxon>Ecdysozoa</taxon>
        <taxon>Arthropoda</taxon>
        <taxon>Chelicerata</taxon>
        <taxon>Arachnida</taxon>
        <taxon>Acari</taxon>
        <taxon>Parasitiformes</taxon>
        <taxon>Ixodida</taxon>
        <taxon>Ixodoidea</taxon>
        <taxon>Ixodidae</taxon>
        <taxon>Ixodinae</taxon>
        <taxon>Ixodes</taxon>
    </lineage>
</organism>
<dbReference type="PANTHER" id="PTHR43615">
    <property type="entry name" value="PHOSPHOENOLPYRUVATE SYNTHASE-RELATED"/>
    <property type="match status" value="1"/>
</dbReference>
<dbReference type="EMBL" id="GANP01013166">
    <property type="protein sequence ID" value="JAB71302.1"/>
    <property type="molecule type" value="mRNA"/>
</dbReference>
<protein>
    <submittedName>
        <fullName evidence="3">Putative integral to membrane</fullName>
    </submittedName>
</protein>
<dbReference type="PANTHER" id="PTHR43615:SF1">
    <property type="entry name" value="PPDK_N DOMAIN-CONTAINING PROTEIN"/>
    <property type="match status" value="1"/>
</dbReference>
<dbReference type="InterPro" id="IPR051549">
    <property type="entry name" value="PEP_Utilizing_Enz"/>
</dbReference>
<proteinExistence type="evidence at transcript level"/>
<accession>V5H9F6</accession>
<evidence type="ECO:0000259" key="2">
    <source>
        <dbReference type="Pfam" id="PF01326"/>
    </source>
</evidence>
<dbReference type="Pfam" id="PF01326">
    <property type="entry name" value="PPDK_N"/>
    <property type="match status" value="1"/>
</dbReference>
<dbReference type="GO" id="GO:0005524">
    <property type="term" value="F:ATP binding"/>
    <property type="evidence" value="ECO:0007669"/>
    <property type="project" value="InterPro"/>
</dbReference>
<dbReference type="AlphaFoldDB" id="V5H9F6"/>
<name>V5H9F6_IXORI</name>
<dbReference type="GO" id="GO:0016301">
    <property type="term" value="F:kinase activity"/>
    <property type="evidence" value="ECO:0007669"/>
    <property type="project" value="InterPro"/>
</dbReference>
<dbReference type="Gene3D" id="3.30.470.20">
    <property type="entry name" value="ATP-grasp fold, B domain"/>
    <property type="match status" value="1"/>
</dbReference>
<dbReference type="InterPro" id="IPR013815">
    <property type="entry name" value="ATP_grasp_subdomain_1"/>
</dbReference>
<dbReference type="Gene3D" id="3.30.1490.20">
    <property type="entry name" value="ATP-grasp fold, A domain"/>
    <property type="match status" value="1"/>
</dbReference>